<sequence length="202" mass="22856">MGPEPPDKRIPMSKYDTLRLPSSDDGRSLLLHWGPRIYMLPLSSSPAPKKAHMSDAPAGSLSHPHISLKTAKARSKSLFNLILMIARIGSLLSYGRQLIGLFWHFSPEHAMKVHCLWIAILSSMLRTIVLDQLPSVDLRRSPYSANKTEHAGWKELICRFLNFTMAYIPPRNYLLTPPAIEHGGFQRLQPEKVPDVVGDWRQ</sequence>
<dbReference type="Proteomes" id="UP000663671">
    <property type="component" value="Chromosome 4"/>
</dbReference>
<protein>
    <submittedName>
        <fullName evidence="1">Uncharacterized protein</fullName>
    </submittedName>
</protein>
<dbReference type="EMBL" id="CP069110">
    <property type="protein sequence ID" value="QSS60129.1"/>
    <property type="molecule type" value="Genomic_DNA"/>
</dbReference>
<organism evidence="1 2">
    <name type="scientific">Ajellomyces capsulatus</name>
    <name type="common">Darling's disease fungus</name>
    <name type="synonym">Histoplasma capsulatum</name>
    <dbReference type="NCBI Taxonomy" id="5037"/>
    <lineage>
        <taxon>Eukaryota</taxon>
        <taxon>Fungi</taxon>
        <taxon>Dikarya</taxon>
        <taxon>Ascomycota</taxon>
        <taxon>Pezizomycotina</taxon>
        <taxon>Eurotiomycetes</taxon>
        <taxon>Eurotiomycetidae</taxon>
        <taxon>Onygenales</taxon>
        <taxon>Ajellomycetaceae</taxon>
        <taxon>Histoplasma</taxon>
    </lineage>
</organism>
<evidence type="ECO:0000313" key="2">
    <source>
        <dbReference type="Proteomes" id="UP000663671"/>
    </source>
</evidence>
<gene>
    <name evidence="1" type="ORF">I7I51_04926</name>
</gene>
<evidence type="ECO:0000313" key="1">
    <source>
        <dbReference type="EMBL" id="QSS60129.1"/>
    </source>
</evidence>
<dbReference type="AlphaFoldDB" id="A0A8A1M233"/>
<reference evidence="1" key="1">
    <citation type="submission" date="2021-01" db="EMBL/GenBank/DDBJ databases">
        <title>Chromosome-level genome assembly of a human fungal pathogen reveals clustering of transcriptionally co-regulated genes.</title>
        <authorList>
            <person name="Voorhies M."/>
            <person name="Cohen S."/>
            <person name="Shea T.P."/>
            <person name="Petrus S."/>
            <person name="Munoz J.F."/>
            <person name="Poplawski S."/>
            <person name="Goldman W.E."/>
            <person name="Michael T."/>
            <person name="Cuomo C.A."/>
            <person name="Sil A."/>
            <person name="Beyhan S."/>
        </authorList>
    </citation>
    <scope>NUCLEOTIDE SEQUENCE</scope>
    <source>
        <strain evidence="1">WU24</strain>
    </source>
</reference>
<accession>A0A8A1M233</accession>
<dbReference type="OrthoDB" id="10574457at2759"/>
<dbReference type="VEuPathDB" id="FungiDB:I7I51_04926"/>
<proteinExistence type="predicted"/>
<name>A0A8A1M233_AJECA</name>